<evidence type="ECO:0008006" key="4">
    <source>
        <dbReference type="Google" id="ProtNLM"/>
    </source>
</evidence>
<dbReference type="InterPro" id="IPR003798">
    <property type="entry name" value="DNA_recombination_RmuC"/>
</dbReference>
<evidence type="ECO:0000256" key="1">
    <source>
        <dbReference type="ARBA" id="ARBA00023054"/>
    </source>
</evidence>
<keyword evidence="1" id="KW-0175">Coiled coil</keyword>
<evidence type="ECO:0000313" key="3">
    <source>
        <dbReference type="EMBL" id="SVB31461.1"/>
    </source>
</evidence>
<dbReference type="PANTHER" id="PTHR30563">
    <property type="entry name" value="DNA RECOMBINATION PROTEIN RMUC"/>
    <property type="match status" value="1"/>
</dbReference>
<dbReference type="AlphaFoldDB" id="A0A382D168"/>
<gene>
    <name evidence="3" type="ORF">METZ01_LOCUS184315</name>
</gene>
<sequence>IGLVIGAVIVWLLLRKSDSKTGDQSLLLMQEQLSKVVETLDKKLGESNESMRTQIGESNKLIRDITQQLTKVNETNKQVIDVTDQLKTIQNILMNPKQRGVLGEFFLEAVLKNVLPPGHYSLQYKFNDGDIVDAAIFFGRDDEQTILPIDSKFPMENYNRLVDEKVKTEQDRLEKAFIRDVKGRILETSKYIRPNEKTLDFAFMFIPSEAIFYDLLSNSIGSVKASSRDLIEYAFEKKVIIVSPTSFMAYLQTVIQGFRALKIEASAKEIMAGVQQLGKHLGNYDQYMRKLGNSLNTTVNHYNRAHKELNKVDKDVLHITDKPIGIEPISVEKPDRTG</sequence>
<name>A0A382D168_9ZZZZ</name>
<dbReference type="Pfam" id="PF02646">
    <property type="entry name" value="RmuC"/>
    <property type="match status" value="1"/>
</dbReference>
<accession>A0A382D168</accession>
<keyword evidence="2" id="KW-0233">DNA recombination</keyword>
<dbReference type="EMBL" id="UINC01036858">
    <property type="protein sequence ID" value="SVB31461.1"/>
    <property type="molecule type" value="Genomic_DNA"/>
</dbReference>
<protein>
    <recommendedName>
        <fullName evidence="4">DNA recombination protein RmuC</fullName>
    </recommendedName>
</protein>
<dbReference type="PANTHER" id="PTHR30563:SF0">
    <property type="entry name" value="DNA RECOMBINATION PROTEIN RMUC"/>
    <property type="match status" value="1"/>
</dbReference>
<dbReference type="GO" id="GO:0006310">
    <property type="term" value="P:DNA recombination"/>
    <property type="evidence" value="ECO:0007669"/>
    <property type="project" value="UniProtKB-KW"/>
</dbReference>
<organism evidence="3">
    <name type="scientific">marine metagenome</name>
    <dbReference type="NCBI Taxonomy" id="408172"/>
    <lineage>
        <taxon>unclassified sequences</taxon>
        <taxon>metagenomes</taxon>
        <taxon>ecological metagenomes</taxon>
    </lineage>
</organism>
<feature type="non-terminal residue" evidence="3">
    <location>
        <position position="1"/>
    </location>
</feature>
<evidence type="ECO:0000256" key="2">
    <source>
        <dbReference type="ARBA" id="ARBA00023172"/>
    </source>
</evidence>
<reference evidence="3" key="1">
    <citation type="submission" date="2018-05" db="EMBL/GenBank/DDBJ databases">
        <authorList>
            <person name="Lanie J.A."/>
            <person name="Ng W.-L."/>
            <person name="Kazmierczak K.M."/>
            <person name="Andrzejewski T.M."/>
            <person name="Davidsen T.M."/>
            <person name="Wayne K.J."/>
            <person name="Tettelin H."/>
            <person name="Glass J.I."/>
            <person name="Rusch D."/>
            <person name="Podicherti R."/>
            <person name="Tsui H.-C.T."/>
            <person name="Winkler M.E."/>
        </authorList>
    </citation>
    <scope>NUCLEOTIDE SEQUENCE</scope>
</reference>
<proteinExistence type="predicted"/>